<keyword evidence="3" id="KW-0560">Oxidoreductase</keyword>
<dbReference type="EC" id="1.-.-.-" evidence="3"/>
<dbReference type="InterPro" id="IPR050627">
    <property type="entry name" value="Nitroreductase/BluB"/>
</dbReference>
<dbReference type="PANTHER" id="PTHR23026:SF125">
    <property type="entry name" value="OXYGEN-INSENSITIVE NAD(P)H NITROREDUCTASE"/>
    <property type="match status" value="1"/>
</dbReference>
<protein>
    <submittedName>
        <fullName evidence="3">NAD(P)H nitroreductase</fullName>
        <ecNumber evidence="3">1.-.-.-</ecNumber>
    </submittedName>
</protein>
<dbReference type="Pfam" id="PF00881">
    <property type="entry name" value="Nitroreductase"/>
    <property type="match status" value="1"/>
</dbReference>
<evidence type="ECO:0000256" key="1">
    <source>
        <dbReference type="ARBA" id="ARBA00023027"/>
    </source>
</evidence>
<reference evidence="3 4" key="1">
    <citation type="submission" date="2018-06" db="EMBL/GenBank/DDBJ databases">
        <authorList>
            <consortium name="Pathogen Informatics"/>
            <person name="Doyle S."/>
        </authorList>
    </citation>
    <scope>NUCLEOTIDE SEQUENCE [LARGE SCALE GENOMIC DNA]</scope>
    <source>
        <strain evidence="3 4">NCTC10638</strain>
    </source>
</reference>
<evidence type="ECO:0000313" key="3">
    <source>
        <dbReference type="EMBL" id="STY61598.1"/>
    </source>
</evidence>
<dbReference type="InterPro" id="IPR029479">
    <property type="entry name" value="Nitroreductase"/>
</dbReference>
<proteinExistence type="predicted"/>
<dbReference type="PANTHER" id="PTHR23026">
    <property type="entry name" value="NADPH NITROREDUCTASE"/>
    <property type="match status" value="1"/>
</dbReference>
<accession>A0A378N6H3</accession>
<evidence type="ECO:0000259" key="2">
    <source>
        <dbReference type="Pfam" id="PF00881"/>
    </source>
</evidence>
<evidence type="ECO:0000313" key="4">
    <source>
        <dbReference type="Proteomes" id="UP000254802"/>
    </source>
</evidence>
<dbReference type="SUPFAM" id="SSF55469">
    <property type="entry name" value="FMN-dependent nitroreductase-like"/>
    <property type="match status" value="1"/>
</dbReference>
<sequence length="79" mass="9340">MFNISKQQVLDAFHFRSACRSYDPNKKINKEDMDYILELGRLSPSSVGSEPWKFLVLQNRKPVRKIAPVSWELNTQWKK</sequence>
<dbReference type="GO" id="GO:0005829">
    <property type="term" value="C:cytosol"/>
    <property type="evidence" value="ECO:0007669"/>
    <property type="project" value="TreeGrafter"/>
</dbReference>
<dbReference type="GO" id="GO:0046256">
    <property type="term" value="P:2,4,6-trinitrotoluene catabolic process"/>
    <property type="evidence" value="ECO:0007669"/>
    <property type="project" value="TreeGrafter"/>
</dbReference>
<name>A0A378N6H3_MANHA</name>
<gene>
    <name evidence="3" type="ORF">NCTC10638_02818</name>
</gene>
<dbReference type="EMBL" id="UGPN01000002">
    <property type="protein sequence ID" value="STY61598.1"/>
    <property type="molecule type" value="Genomic_DNA"/>
</dbReference>
<dbReference type="InterPro" id="IPR000415">
    <property type="entry name" value="Nitroreductase-like"/>
</dbReference>
<dbReference type="Gene3D" id="3.40.109.10">
    <property type="entry name" value="NADH Oxidase"/>
    <property type="match status" value="1"/>
</dbReference>
<dbReference type="Proteomes" id="UP000254802">
    <property type="component" value="Unassembled WGS sequence"/>
</dbReference>
<dbReference type="GO" id="GO:0046857">
    <property type="term" value="F:oxidoreductase activity, acting on other nitrogenous compounds as donors, with NAD or NADP as acceptor"/>
    <property type="evidence" value="ECO:0007669"/>
    <property type="project" value="TreeGrafter"/>
</dbReference>
<feature type="domain" description="Nitroreductase" evidence="2">
    <location>
        <begin position="16"/>
        <end position="75"/>
    </location>
</feature>
<organism evidence="3 4">
    <name type="scientific">Mannheimia haemolytica</name>
    <name type="common">Pasteurella haemolytica</name>
    <dbReference type="NCBI Taxonomy" id="75985"/>
    <lineage>
        <taxon>Bacteria</taxon>
        <taxon>Pseudomonadati</taxon>
        <taxon>Pseudomonadota</taxon>
        <taxon>Gammaproteobacteria</taxon>
        <taxon>Pasteurellales</taxon>
        <taxon>Pasteurellaceae</taxon>
        <taxon>Mannheimia</taxon>
    </lineage>
</organism>
<keyword evidence="1" id="KW-0520">NAD</keyword>
<dbReference type="AlphaFoldDB" id="A0A378N6H3"/>